<dbReference type="InterPro" id="IPR010917">
    <property type="entry name" value="TonB_rcpt_CS"/>
</dbReference>
<dbReference type="PANTHER" id="PTHR32552">
    <property type="entry name" value="FERRICHROME IRON RECEPTOR-RELATED"/>
    <property type="match status" value="1"/>
</dbReference>
<dbReference type="PROSITE" id="PS01156">
    <property type="entry name" value="TONB_DEPENDENT_REC_2"/>
    <property type="match status" value="1"/>
</dbReference>
<keyword evidence="12 19" id="KW-0675">Receptor</keyword>
<reference evidence="19" key="1">
    <citation type="submission" date="2023-03" db="EMBL/GenBank/DDBJ databases">
        <title>Draft assemblies of triclosan tolerant bacteria isolated from returned activated sludge.</title>
        <authorList>
            <person name="Van Hamelsveld S."/>
        </authorList>
    </citation>
    <scope>NUCLEOTIDE SEQUENCE</scope>
    <source>
        <strain evidence="19">GW210012_S60</strain>
    </source>
</reference>
<evidence type="ECO:0000256" key="15">
    <source>
        <dbReference type="PROSITE-ProRule" id="PRU10144"/>
    </source>
</evidence>
<dbReference type="Gene3D" id="2.170.130.10">
    <property type="entry name" value="TonB-dependent receptor, plug domain"/>
    <property type="match status" value="1"/>
</dbReference>
<evidence type="ECO:0000256" key="16">
    <source>
        <dbReference type="RuleBase" id="RU003357"/>
    </source>
</evidence>
<evidence type="ECO:0000256" key="9">
    <source>
        <dbReference type="ARBA" id="ARBA00023065"/>
    </source>
</evidence>
<evidence type="ECO:0000256" key="6">
    <source>
        <dbReference type="ARBA" id="ARBA00022692"/>
    </source>
</evidence>
<dbReference type="SUPFAM" id="SSF56935">
    <property type="entry name" value="Porins"/>
    <property type="match status" value="1"/>
</dbReference>
<dbReference type="InterPro" id="IPR010105">
    <property type="entry name" value="TonB_sidphr_rcpt"/>
</dbReference>
<evidence type="ECO:0000259" key="18">
    <source>
        <dbReference type="SMART" id="SM00965"/>
    </source>
</evidence>
<keyword evidence="13 14" id="KW-0998">Cell outer membrane</keyword>
<dbReference type="InterPro" id="IPR000531">
    <property type="entry name" value="Beta-barrel_TonB"/>
</dbReference>
<comment type="caution">
    <text evidence="19">The sequence shown here is derived from an EMBL/GenBank/DDBJ whole genome shotgun (WGS) entry which is preliminary data.</text>
</comment>
<keyword evidence="11 14" id="KW-0472">Membrane</keyword>
<name>A0AAW6PV26_PSEPU</name>
<accession>A0AAW6PV26</accession>
<keyword evidence="5" id="KW-0410">Iron transport</keyword>
<dbReference type="RefSeq" id="WP_276237345.1">
    <property type="nucleotide sequence ID" value="NZ_JARJLN010000190.1"/>
</dbReference>
<dbReference type="AlphaFoldDB" id="A0AAW6PV26"/>
<evidence type="ECO:0000256" key="14">
    <source>
        <dbReference type="PROSITE-ProRule" id="PRU01360"/>
    </source>
</evidence>
<dbReference type="InterPro" id="IPR036942">
    <property type="entry name" value="Beta-barrel_TonB_sf"/>
</dbReference>
<dbReference type="FunFam" id="2.170.130.10:FF:000010">
    <property type="entry name" value="Ferripyoverdine receptor"/>
    <property type="match status" value="1"/>
</dbReference>
<keyword evidence="8" id="KW-0408">Iron</keyword>
<dbReference type="InterPro" id="IPR011662">
    <property type="entry name" value="Secretin/TonB_short_N"/>
</dbReference>
<dbReference type="CDD" id="cd01347">
    <property type="entry name" value="ligand_gated_channel"/>
    <property type="match status" value="1"/>
</dbReference>
<protein>
    <submittedName>
        <fullName evidence="19">TonB-dependent siderophore receptor</fullName>
    </submittedName>
</protein>
<dbReference type="SMART" id="SM00965">
    <property type="entry name" value="STN"/>
    <property type="match status" value="1"/>
</dbReference>
<feature type="region of interest" description="Disordered" evidence="17">
    <location>
        <begin position="117"/>
        <end position="147"/>
    </location>
</feature>
<dbReference type="InterPro" id="IPR037066">
    <property type="entry name" value="Plug_dom_sf"/>
</dbReference>
<keyword evidence="4 14" id="KW-1134">Transmembrane beta strand</keyword>
<dbReference type="GO" id="GO:0038023">
    <property type="term" value="F:signaling receptor activity"/>
    <property type="evidence" value="ECO:0007669"/>
    <property type="project" value="InterPro"/>
</dbReference>
<keyword evidence="6 14" id="KW-0812">Transmembrane</keyword>
<dbReference type="InterPro" id="IPR012910">
    <property type="entry name" value="Plug_dom"/>
</dbReference>
<evidence type="ECO:0000256" key="17">
    <source>
        <dbReference type="SAM" id="MobiDB-lite"/>
    </source>
</evidence>
<evidence type="ECO:0000256" key="8">
    <source>
        <dbReference type="ARBA" id="ARBA00023004"/>
    </source>
</evidence>
<dbReference type="Pfam" id="PF07715">
    <property type="entry name" value="Plug"/>
    <property type="match status" value="1"/>
</dbReference>
<evidence type="ECO:0000256" key="12">
    <source>
        <dbReference type="ARBA" id="ARBA00023170"/>
    </source>
</evidence>
<dbReference type="Gene3D" id="2.40.170.20">
    <property type="entry name" value="TonB-dependent receptor, beta-barrel domain"/>
    <property type="match status" value="1"/>
</dbReference>
<evidence type="ECO:0000256" key="2">
    <source>
        <dbReference type="ARBA" id="ARBA00009810"/>
    </source>
</evidence>
<sequence>CTSLGLATLPLAHATDSASTATRYELVIPPGSLDAALIALSRSTGLNIAFTPGDLAGKYSAGLRGSFSSQQALQQLLVGSGLQAMPQHSGYRLIPASEPLPLGAVALDPTNVTGTANLGEQTENTGSYTTGTISTGGKTPRSLRETPQSVSVMTRQRMDDQHLTSLTQVLDQTTGITVVGGNDTKNQIYSRGFVIRSIQTDGGAPMLRNEAFDTLPDMTAYDHVEVLRGSDGLFGGTGDPGGSINLVRKRALPFNQLSINQSAGSWDNYRSEVDLTGPLGFDGALRGRVAMSFEDKKYFYDNADSEKHVIFGTLEADLSPATLVSIGGTYEWRDMDGYWDRGLVRYKDGTEIGTSRSRSLAADWSANNYKRTEYFAKVEHALDDNWKLKASYTKSKFDSTQDIGEVSAAVDPNTNQTTFKRFIRGYNNQQDLVDANLSGTFEAFGLTHELLVGADYEEVMRSYSDDSDLSQVSDINVPFDITTGDAGAMPKPRTPPSYYDNPDWNQRKSGAYATFKAQLAEPLHLTLGARYSDYRDNTRTVVPVFNNADTRVKESNRGVITPFGALVLDLNRQWSLYTSYAEIFQPQTAFKSPSSQPLDPIEGETYEFGTKGELLDGRLNLSSALYYTKRLNEAVSTGQGFYSASGEVISKGIDSEISGELAPGWQAMAGYTFNINRQRVAGNAANNGTPMSTQTPKHLFKFFTTYQLPGEFERWKVGLGATIQSDSYKSGFIQRRLPDGGLSQQDPYAFRQAGYAVWNGLVEYRIDEHWTATLNGNNLFDKTYYQTVDASDTGNWYGAPRNYMLTLRGKF</sequence>
<dbReference type="PROSITE" id="PS52016">
    <property type="entry name" value="TONB_DEPENDENT_REC_3"/>
    <property type="match status" value="1"/>
</dbReference>
<dbReference type="EMBL" id="JARJLO010000342">
    <property type="protein sequence ID" value="MDF3873233.1"/>
    <property type="molecule type" value="Genomic_DNA"/>
</dbReference>
<keyword evidence="9" id="KW-0406">Ion transport</keyword>
<comment type="subcellular location">
    <subcellularLocation>
        <location evidence="1 14">Cell outer membrane</location>
        <topology evidence="1 14">Multi-pass membrane protein</topology>
    </subcellularLocation>
</comment>
<evidence type="ECO:0000256" key="11">
    <source>
        <dbReference type="ARBA" id="ARBA00023136"/>
    </source>
</evidence>
<evidence type="ECO:0000256" key="7">
    <source>
        <dbReference type="ARBA" id="ARBA00022729"/>
    </source>
</evidence>
<proteinExistence type="inferred from homology"/>
<keyword evidence="7" id="KW-0732">Signal</keyword>
<evidence type="ECO:0000256" key="10">
    <source>
        <dbReference type="ARBA" id="ARBA00023077"/>
    </source>
</evidence>
<evidence type="ECO:0000256" key="13">
    <source>
        <dbReference type="ARBA" id="ARBA00023237"/>
    </source>
</evidence>
<keyword evidence="3 14" id="KW-0813">Transport</keyword>
<comment type="similarity">
    <text evidence="2 14 16">Belongs to the TonB-dependent receptor family.</text>
</comment>
<evidence type="ECO:0000313" key="20">
    <source>
        <dbReference type="Proteomes" id="UP001217741"/>
    </source>
</evidence>
<evidence type="ECO:0000313" key="19">
    <source>
        <dbReference type="EMBL" id="MDF3873233.1"/>
    </source>
</evidence>
<evidence type="ECO:0000256" key="1">
    <source>
        <dbReference type="ARBA" id="ARBA00004571"/>
    </source>
</evidence>
<feature type="compositionally biased region" description="Low complexity" evidence="17">
    <location>
        <begin position="125"/>
        <end position="139"/>
    </location>
</feature>
<dbReference type="Gene3D" id="3.55.50.30">
    <property type="match status" value="1"/>
</dbReference>
<feature type="domain" description="Secretin/TonB short N-terminal" evidence="18">
    <location>
        <begin position="46"/>
        <end position="96"/>
    </location>
</feature>
<evidence type="ECO:0000256" key="3">
    <source>
        <dbReference type="ARBA" id="ARBA00022448"/>
    </source>
</evidence>
<dbReference type="NCBIfam" id="TIGR01783">
    <property type="entry name" value="TonB-siderophor"/>
    <property type="match status" value="1"/>
</dbReference>
<dbReference type="GO" id="GO:0009279">
    <property type="term" value="C:cell outer membrane"/>
    <property type="evidence" value="ECO:0007669"/>
    <property type="project" value="UniProtKB-SubCell"/>
</dbReference>
<dbReference type="InterPro" id="IPR039426">
    <property type="entry name" value="TonB-dep_rcpt-like"/>
</dbReference>
<evidence type="ECO:0000256" key="4">
    <source>
        <dbReference type="ARBA" id="ARBA00022452"/>
    </source>
</evidence>
<feature type="short sequence motif" description="TonB C-terminal box" evidence="15">
    <location>
        <begin position="794"/>
        <end position="811"/>
    </location>
</feature>
<gene>
    <name evidence="19" type="ORF">P3W50_22585</name>
</gene>
<dbReference type="GO" id="GO:0015891">
    <property type="term" value="P:siderophore transport"/>
    <property type="evidence" value="ECO:0007669"/>
    <property type="project" value="InterPro"/>
</dbReference>
<keyword evidence="10 16" id="KW-0798">TonB box</keyword>
<evidence type="ECO:0000256" key="5">
    <source>
        <dbReference type="ARBA" id="ARBA00022496"/>
    </source>
</evidence>
<feature type="non-terminal residue" evidence="19">
    <location>
        <position position="1"/>
    </location>
</feature>
<dbReference type="GO" id="GO:0015344">
    <property type="term" value="F:siderophore uptake transmembrane transporter activity"/>
    <property type="evidence" value="ECO:0007669"/>
    <property type="project" value="TreeGrafter"/>
</dbReference>
<organism evidence="19 20">
    <name type="scientific">Pseudomonas putida</name>
    <name type="common">Arthrobacter siderocapsulatus</name>
    <dbReference type="NCBI Taxonomy" id="303"/>
    <lineage>
        <taxon>Bacteria</taxon>
        <taxon>Pseudomonadati</taxon>
        <taxon>Pseudomonadota</taxon>
        <taxon>Gammaproteobacteria</taxon>
        <taxon>Pseudomonadales</taxon>
        <taxon>Pseudomonadaceae</taxon>
        <taxon>Pseudomonas</taxon>
    </lineage>
</organism>
<dbReference type="Proteomes" id="UP001217741">
    <property type="component" value="Unassembled WGS sequence"/>
</dbReference>
<dbReference type="Pfam" id="PF00593">
    <property type="entry name" value="TonB_dep_Rec_b-barrel"/>
    <property type="match status" value="1"/>
</dbReference>
<dbReference type="PANTHER" id="PTHR32552:SF74">
    <property type="entry name" value="HYDROXAMATE SIDEROPHORE RECEPTOR FHUE"/>
    <property type="match status" value="1"/>
</dbReference>